<dbReference type="InterPro" id="IPR011334">
    <property type="entry name" value="UDP-acyl_GlcNac_deAcase_C"/>
</dbReference>
<dbReference type="HAMAP" id="MF_00388">
    <property type="entry name" value="LpxC"/>
    <property type="match status" value="1"/>
</dbReference>
<dbReference type="KEGG" id="dpr:Despr_1585"/>
<dbReference type="GO" id="GO:0016020">
    <property type="term" value="C:membrane"/>
    <property type="evidence" value="ECO:0007669"/>
    <property type="project" value="GOC"/>
</dbReference>
<comment type="function">
    <text evidence="2 12">Catalyzes the hydrolysis of UDP-3-O-myristoyl-N-acetylglucosamine to form UDP-3-O-myristoylglucosamine and acetate, the committed step in lipid A biosynthesis.</text>
</comment>
<dbReference type="Pfam" id="PF03331">
    <property type="entry name" value="LpxC"/>
    <property type="match status" value="1"/>
</dbReference>
<feature type="active site" description="Proton donor" evidence="12">
    <location>
        <position position="269"/>
    </location>
</feature>
<dbReference type="Gene3D" id="3.30.230.20">
    <property type="entry name" value="lpxc deacetylase, domain 1"/>
    <property type="match status" value="1"/>
</dbReference>
<dbReference type="Proteomes" id="UP000006365">
    <property type="component" value="Chromosome"/>
</dbReference>
<dbReference type="NCBIfam" id="TIGR00325">
    <property type="entry name" value="lpxC"/>
    <property type="match status" value="1"/>
</dbReference>
<dbReference type="SUPFAM" id="SSF54211">
    <property type="entry name" value="Ribosomal protein S5 domain 2-like"/>
    <property type="match status" value="2"/>
</dbReference>
<accession>A0A7U4DP65</accession>
<dbReference type="EMBL" id="CP002364">
    <property type="protein sequence ID" value="ADW17737.1"/>
    <property type="molecule type" value="Genomic_DNA"/>
</dbReference>
<dbReference type="EC" id="3.5.1.108" evidence="4 12"/>
<keyword evidence="5 12" id="KW-0444">Lipid biosynthesis</keyword>
<evidence type="ECO:0000256" key="9">
    <source>
        <dbReference type="ARBA" id="ARBA00022833"/>
    </source>
</evidence>
<keyword evidence="9 12" id="KW-0862">Zinc</keyword>
<dbReference type="PANTHER" id="PTHR33694:SF1">
    <property type="entry name" value="UDP-3-O-ACYL-N-ACETYLGLUCOSAMINE DEACETYLASE 1, MITOCHONDRIAL-RELATED"/>
    <property type="match status" value="1"/>
</dbReference>
<keyword evidence="6 12" id="KW-0441">Lipid A biosynthesis</keyword>
<dbReference type="RefSeq" id="WP_015724278.1">
    <property type="nucleotide sequence ID" value="NC_014972.1"/>
</dbReference>
<dbReference type="Gene3D" id="3.30.1700.10">
    <property type="entry name" value="lpxc deacetylase, domain 2"/>
    <property type="match status" value="1"/>
</dbReference>
<protein>
    <recommendedName>
        <fullName evidence="4 12">UDP-3-O-acyl-N-acetylglucosamine deacetylase</fullName>
        <shortName evidence="12">UDP-3-O-acyl-GlcNAc deacetylase</shortName>
        <ecNumber evidence="4 12">3.5.1.108</ecNumber>
    </recommendedName>
    <alternativeName>
        <fullName evidence="12">UDP-3-O-[R-3-hydroxymyristoyl]-N-acetylglucosamine deacetylase</fullName>
    </alternativeName>
</protein>
<dbReference type="UniPathway" id="UPA00359">
    <property type="reaction ID" value="UER00478"/>
</dbReference>
<comment type="similarity">
    <text evidence="12">Belongs to the LpxC family.</text>
</comment>
<evidence type="ECO:0000313" key="14">
    <source>
        <dbReference type="Proteomes" id="UP000006365"/>
    </source>
</evidence>
<evidence type="ECO:0000256" key="8">
    <source>
        <dbReference type="ARBA" id="ARBA00022801"/>
    </source>
</evidence>
<evidence type="ECO:0000256" key="5">
    <source>
        <dbReference type="ARBA" id="ARBA00022516"/>
    </source>
</evidence>
<comment type="pathway">
    <text evidence="3 12">Glycolipid biosynthesis; lipid IV(A) biosynthesis; lipid IV(A) from (3R)-3-hydroxytetradecanoyl-[acyl-carrier-protein] and UDP-N-acetyl-alpha-D-glucosamine: step 2/6.</text>
</comment>
<name>A0A7U4DP65_DESPD</name>
<evidence type="ECO:0000256" key="7">
    <source>
        <dbReference type="ARBA" id="ARBA00022723"/>
    </source>
</evidence>
<keyword evidence="8 12" id="KW-0378">Hydrolase</keyword>
<dbReference type="GO" id="GO:0046872">
    <property type="term" value="F:metal ion binding"/>
    <property type="evidence" value="ECO:0007669"/>
    <property type="project" value="UniProtKB-KW"/>
</dbReference>
<keyword evidence="14" id="KW-1185">Reference proteome</keyword>
<evidence type="ECO:0000256" key="2">
    <source>
        <dbReference type="ARBA" id="ARBA00002923"/>
    </source>
</evidence>
<gene>
    <name evidence="12" type="primary">lpxC</name>
    <name evidence="13" type="ordered locus">Despr_1585</name>
</gene>
<evidence type="ECO:0000256" key="1">
    <source>
        <dbReference type="ARBA" id="ARBA00001947"/>
    </source>
</evidence>
<dbReference type="AlphaFoldDB" id="A0A7U4DP65"/>
<evidence type="ECO:0000313" key="13">
    <source>
        <dbReference type="EMBL" id="ADW17737.1"/>
    </source>
</evidence>
<dbReference type="InterPro" id="IPR004463">
    <property type="entry name" value="UDP-acyl_GlcNac_deAcase"/>
</dbReference>
<keyword evidence="7 12" id="KW-0479">Metal-binding</keyword>
<reference evidence="13 14" key="1">
    <citation type="journal article" date="2011" name="Stand. Genomic Sci.">
        <title>Complete genome sequence of Desulfobulbus propionicus type strain (1pr3).</title>
        <authorList>
            <person name="Pagani I."/>
            <person name="Lapidus A."/>
            <person name="Nolan M."/>
            <person name="Lucas S."/>
            <person name="Hammon N."/>
            <person name="Deshpande S."/>
            <person name="Cheng J.F."/>
            <person name="Chertkov O."/>
            <person name="Davenport K."/>
            <person name="Tapia R."/>
            <person name="Han C."/>
            <person name="Goodwin L."/>
            <person name="Pitluck S."/>
            <person name="Liolios K."/>
            <person name="Mavromatis K."/>
            <person name="Ivanova N."/>
            <person name="Mikhailova N."/>
            <person name="Pati A."/>
            <person name="Chen A."/>
            <person name="Palaniappan K."/>
            <person name="Land M."/>
            <person name="Hauser L."/>
            <person name="Chang Y.J."/>
            <person name="Jeffries C.D."/>
            <person name="Detter J.C."/>
            <person name="Brambilla E."/>
            <person name="Kannan K.P."/>
            <person name="Djao O.D."/>
            <person name="Rohde M."/>
            <person name="Pukall R."/>
            <person name="Spring S."/>
            <person name="Goker M."/>
            <person name="Sikorski J."/>
            <person name="Woyke T."/>
            <person name="Bristow J."/>
            <person name="Eisen J.A."/>
            <person name="Markowitz V."/>
            <person name="Hugenholtz P."/>
            <person name="Kyrpides N.C."/>
            <person name="Klenk H.P."/>
        </authorList>
    </citation>
    <scope>NUCLEOTIDE SEQUENCE [LARGE SCALE GENOMIC DNA]</scope>
    <source>
        <strain evidence="14">ATCC 33891 / DSM 2032 / 1pr3</strain>
    </source>
</reference>
<dbReference type="GO" id="GO:0009245">
    <property type="term" value="P:lipid A biosynthetic process"/>
    <property type="evidence" value="ECO:0007669"/>
    <property type="project" value="UniProtKB-UniRule"/>
</dbReference>
<comment type="cofactor">
    <cofactor evidence="1 12">
        <name>Zn(2+)</name>
        <dbReference type="ChEBI" id="CHEBI:29105"/>
    </cofactor>
</comment>
<evidence type="ECO:0000256" key="4">
    <source>
        <dbReference type="ARBA" id="ARBA00012745"/>
    </source>
</evidence>
<evidence type="ECO:0000256" key="3">
    <source>
        <dbReference type="ARBA" id="ARBA00005002"/>
    </source>
</evidence>
<dbReference type="InterPro" id="IPR020568">
    <property type="entry name" value="Ribosomal_Su5_D2-typ_SF"/>
</dbReference>
<evidence type="ECO:0000256" key="6">
    <source>
        <dbReference type="ARBA" id="ARBA00022556"/>
    </source>
</evidence>
<organism evidence="13 14">
    <name type="scientific">Desulfobulbus propionicus (strain ATCC 33891 / DSM 2032 / VKM B-1956 / 1pr3)</name>
    <dbReference type="NCBI Taxonomy" id="577650"/>
    <lineage>
        <taxon>Bacteria</taxon>
        <taxon>Pseudomonadati</taxon>
        <taxon>Thermodesulfobacteriota</taxon>
        <taxon>Desulfobulbia</taxon>
        <taxon>Desulfobulbales</taxon>
        <taxon>Desulfobulbaceae</taxon>
        <taxon>Desulfobulbus</taxon>
    </lineage>
</organism>
<evidence type="ECO:0000256" key="10">
    <source>
        <dbReference type="ARBA" id="ARBA00023098"/>
    </source>
</evidence>
<proteinExistence type="inferred from homology"/>
<feature type="binding site" evidence="12">
    <location>
        <position position="242"/>
    </location>
    <ligand>
        <name>Zn(2+)</name>
        <dbReference type="ChEBI" id="CHEBI:29105"/>
    </ligand>
</feature>
<keyword evidence="10 12" id="KW-0443">Lipid metabolism</keyword>
<dbReference type="GO" id="GO:0103117">
    <property type="term" value="F:UDP-3-O-acyl-N-acetylglucosamine deacetylase activity"/>
    <property type="evidence" value="ECO:0007669"/>
    <property type="project" value="UniProtKB-UniRule"/>
</dbReference>
<comment type="catalytic activity">
    <reaction evidence="11 12">
        <text>a UDP-3-O-[(3R)-3-hydroxyacyl]-N-acetyl-alpha-D-glucosamine + H2O = a UDP-3-O-[(3R)-3-hydroxyacyl]-alpha-D-glucosamine + acetate</text>
        <dbReference type="Rhea" id="RHEA:67816"/>
        <dbReference type="ChEBI" id="CHEBI:15377"/>
        <dbReference type="ChEBI" id="CHEBI:30089"/>
        <dbReference type="ChEBI" id="CHEBI:137740"/>
        <dbReference type="ChEBI" id="CHEBI:173225"/>
        <dbReference type="EC" id="3.5.1.108"/>
    </reaction>
</comment>
<sequence>MASHIEPHQYTVKRTVSCCGVGLHTGRTVNLTISPAPANSGIQFVRSDLAGRPTIPARVERVVDTTLATTIGDGRNKISTTEHLMAALRGCGIDNAVIDLDSHEVPIMDGSAGPFTRLLKTAGLHRQQALRKMLRITRPLSYVDGNKSIRIEPYDGFKVSGRIQFDDALISEQRYSVEVNPERFTKEIASARTFGFVEQVEQLWQNGLALGGTLDNVIAIHWNRRSILNEDGLRFDDEFIRHKVLDVIGDIALLGSPVLGHVIADRSGHSLHLGLMRTIIDNPHSWEYVTFQKRGESLLRQVVQSTQNSGHRFAPFFAPVNESLPQQACAM</sequence>
<evidence type="ECO:0000256" key="12">
    <source>
        <dbReference type="HAMAP-Rule" id="MF_00388"/>
    </source>
</evidence>
<dbReference type="PANTHER" id="PTHR33694">
    <property type="entry name" value="UDP-3-O-ACYL-N-ACETYLGLUCOSAMINE DEACETYLASE 1, MITOCHONDRIAL-RELATED"/>
    <property type="match status" value="1"/>
</dbReference>
<evidence type="ECO:0000256" key="11">
    <source>
        <dbReference type="ARBA" id="ARBA00024535"/>
    </source>
</evidence>
<feature type="binding site" evidence="12">
    <location>
        <position position="246"/>
    </location>
    <ligand>
        <name>Zn(2+)</name>
        <dbReference type="ChEBI" id="CHEBI:29105"/>
    </ligand>
</feature>
<dbReference type="InterPro" id="IPR015870">
    <property type="entry name" value="UDP-acyl_N-AcGlcN_deAcase_N"/>
</dbReference>
<feature type="binding site" evidence="12">
    <location>
        <position position="83"/>
    </location>
    <ligand>
        <name>Zn(2+)</name>
        <dbReference type="ChEBI" id="CHEBI:29105"/>
    </ligand>
</feature>